<gene>
    <name evidence="1" type="ORF">NQ176_g1906</name>
</gene>
<organism evidence="1 2">
    <name type="scientific">Zarea fungicola</name>
    <dbReference type="NCBI Taxonomy" id="93591"/>
    <lineage>
        <taxon>Eukaryota</taxon>
        <taxon>Fungi</taxon>
        <taxon>Dikarya</taxon>
        <taxon>Ascomycota</taxon>
        <taxon>Pezizomycotina</taxon>
        <taxon>Sordariomycetes</taxon>
        <taxon>Hypocreomycetidae</taxon>
        <taxon>Hypocreales</taxon>
        <taxon>Cordycipitaceae</taxon>
        <taxon>Zarea</taxon>
    </lineage>
</organism>
<accession>A0ACC1NT89</accession>
<comment type="caution">
    <text evidence="1">The sequence shown here is derived from an EMBL/GenBank/DDBJ whole genome shotgun (WGS) entry which is preliminary data.</text>
</comment>
<reference evidence="1" key="1">
    <citation type="submission" date="2022-08" db="EMBL/GenBank/DDBJ databases">
        <title>Genome Sequence of Lecanicillium fungicola.</title>
        <authorList>
            <person name="Buettner E."/>
        </authorList>
    </citation>
    <scope>NUCLEOTIDE SEQUENCE</scope>
    <source>
        <strain evidence="1">Babe33</strain>
    </source>
</reference>
<evidence type="ECO:0000313" key="1">
    <source>
        <dbReference type="EMBL" id="KAJ2981624.1"/>
    </source>
</evidence>
<dbReference type="EMBL" id="JANJQO010000120">
    <property type="protein sequence ID" value="KAJ2981624.1"/>
    <property type="molecule type" value="Genomic_DNA"/>
</dbReference>
<proteinExistence type="predicted"/>
<keyword evidence="2" id="KW-1185">Reference proteome</keyword>
<evidence type="ECO:0000313" key="2">
    <source>
        <dbReference type="Proteomes" id="UP001143910"/>
    </source>
</evidence>
<name>A0ACC1NT89_9HYPO</name>
<dbReference type="Proteomes" id="UP001143910">
    <property type="component" value="Unassembled WGS sequence"/>
</dbReference>
<sequence>MPSTMVKAGSPKALIIIVGAGLGGLAAAIAIGLTGQFRIQVLEAAPKLGEIGAGIQLSPNCSRLLMRWGVMKFLKNNVVAPRNGRVRGWRTGELLTDRIMNPSAEEKFGAPYWHVHRADLHEALLNRALELGADLRTNALVKKAGMSSEATKATVTLASGETLKCDFLIGADGIKSSVRESLFPNFAAPVPTGDLAYRFTVRTEDMLDDQNLLPLATTPDTHSWWGPGKHMVGYMLRGEKIYNVVAVFPDDGSLGEATRASGSLEQLREIYQGWCPQVQSLLNKAQKNDMVKWKLMDLPPLEKWNSGRCALLGDACHPMLPYLAQGSAQAMEDAAFLAECLERLPDRMEIAAEIYAKYRKPRATRIQLFSRQQRVRNHLPDGPEQEERDSALKGLGEQTRSHVHQWEATENQPAIDWLTGLYGYDAEKEVVQALCLEGLLITTTVTYCDETVAQFRGIPYAAVEQRFQQPKICDSWKHGAFEASKFGPTCPCPPSPFNLVGASLDVTEADMPAPADEFKCLNLNITTPASKRTELLPVVVYFHGGSNCVSSGSAAGYNAGSLVGLSIRHGNPVIVVTINYRLGAFGFMASEDIKADNEANGFKGVGNYGIYDQYTALKWIKQYITGFGGDPDRITAWGESSGASDLHILMMSPLVRNEALFSQAVVLSGNAVMGTRELQHQQHIYDKFLEKLQISSSLPPDERLKKLRASPPNDVISAYACLGSPMPNWQATVDGVVLETLPTCKDLAKTVYATSINRILGIFWAGRIKQKQWTELEVVEDVLRKHFDGAEVDEVAGAYNLTGREPEQPLIPKLIKLCSEAEFRQPLYELLCNWKGKEAFYYHMRFVNHFEGLFKGSAHHGVDLLFFFQTYNHLLSPEYAAAAEEMGKHFIDFFCGISPWTSFNKTKTFMAYGPESVVLIEQQKDDFGQHQDFVKCKGWQDKLTLASRDIRNEIIYKK</sequence>
<protein>
    <submittedName>
        <fullName evidence="1">Uncharacterized protein</fullName>
    </submittedName>
</protein>